<dbReference type="Gene3D" id="3.30.160.250">
    <property type="match status" value="1"/>
</dbReference>
<reference evidence="1 2" key="1">
    <citation type="submission" date="2016-01" db="EMBL/GenBank/DDBJ databases">
        <title>Whole genome sequence and analysis of Micromonospora rosaria DSM 803, which can produce antibacterial substance rosamicin.</title>
        <authorList>
            <person name="Yang H."/>
            <person name="He X."/>
            <person name="Zhu D."/>
        </authorList>
    </citation>
    <scope>NUCLEOTIDE SEQUENCE [LARGE SCALE GENOMIC DNA]</scope>
    <source>
        <strain evidence="1 2">DSM 803</strain>
    </source>
</reference>
<keyword evidence="2" id="KW-1185">Reference proteome</keyword>
<name>A0A136PP46_9ACTN</name>
<organism evidence="1 2">
    <name type="scientific">Micromonospora rosaria</name>
    <dbReference type="NCBI Taxonomy" id="47874"/>
    <lineage>
        <taxon>Bacteria</taxon>
        <taxon>Bacillati</taxon>
        <taxon>Actinomycetota</taxon>
        <taxon>Actinomycetes</taxon>
        <taxon>Micromonosporales</taxon>
        <taxon>Micromonosporaceae</taxon>
        <taxon>Micromonospora</taxon>
    </lineage>
</organism>
<dbReference type="PANTHER" id="PTHR34504">
    <property type="entry name" value="ANTITOXIN HICB"/>
    <property type="match status" value="1"/>
</dbReference>
<dbReference type="OrthoDB" id="573854at2"/>
<dbReference type="InterPro" id="IPR051404">
    <property type="entry name" value="TA_system_antitoxin"/>
</dbReference>
<evidence type="ECO:0008006" key="3">
    <source>
        <dbReference type="Google" id="ProtNLM"/>
    </source>
</evidence>
<dbReference type="Proteomes" id="UP000070620">
    <property type="component" value="Unassembled WGS sequence"/>
</dbReference>
<dbReference type="EMBL" id="LRQV01000080">
    <property type="protein sequence ID" value="KXK60192.1"/>
    <property type="molecule type" value="Genomic_DNA"/>
</dbReference>
<evidence type="ECO:0000313" key="2">
    <source>
        <dbReference type="Proteomes" id="UP000070620"/>
    </source>
</evidence>
<dbReference type="SUPFAM" id="SSF143100">
    <property type="entry name" value="TTHA1013/TTHA0281-like"/>
    <property type="match status" value="1"/>
</dbReference>
<comment type="caution">
    <text evidence="1">The sequence shown here is derived from an EMBL/GenBank/DDBJ whole genome shotgun (WGS) entry which is preliminary data.</text>
</comment>
<dbReference type="InterPro" id="IPR055811">
    <property type="entry name" value="DUF7387"/>
</dbReference>
<sequence length="70" mass="7721">MIRTFTAAVHQEEDWYVARCLELDVASQGETLDAALANLREAVEVYLDEVTQPAIEPTPLVTSFQVGRAA</sequence>
<gene>
    <name evidence="1" type="ORF">AWW66_20160</name>
</gene>
<dbReference type="RefSeq" id="WP_067368746.1">
    <property type="nucleotide sequence ID" value="NZ_JBIUBN010000001.1"/>
</dbReference>
<evidence type="ECO:0000313" key="1">
    <source>
        <dbReference type="EMBL" id="KXK60192.1"/>
    </source>
</evidence>
<dbReference type="InterPro" id="IPR035069">
    <property type="entry name" value="TTHA1013/TTHA0281-like"/>
</dbReference>
<dbReference type="AlphaFoldDB" id="A0A136PP46"/>
<dbReference type="Pfam" id="PF24113">
    <property type="entry name" value="DUF7387"/>
    <property type="match status" value="1"/>
</dbReference>
<proteinExistence type="predicted"/>
<protein>
    <recommendedName>
        <fullName evidence="3">HicB-like antitoxin of toxin-antitoxin system domain-containing protein</fullName>
    </recommendedName>
</protein>
<accession>A0A136PP46</accession>
<dbReference type="PANTHER" id="PTHR34504:SF2">
    <property type="entry name" value="UPF0150 PROTEIN SSL0259"/>
    <property type="match status" value="1"/>
</dbReference>